<dbReference type="Pfam" id="PF03171">
    <property type="entry name" value="2OG-FeII_Oxy"/>
    <property type="match status" value="1"/>
</dbReference>
<keyword evidence="2" id="KW-0560">Oxidoreductase</keyword>
<dbReference type="Proteomes" id="UP000254937">
    <property type="component" value="Unassembled WGS sequence"/>
</dbReference>
<dbReference type="EMBL" id="KZ851864">
    <property type="protein sequence ID" value="RDK38600.1"/>
    <property type="molecule type" value="Genomic_DNA"/>
</dbReference>
<evidence type="ECO:0000313" key="4">
    <source>
        <dbReference type="EMBL" id="RDK38600.1"/>
    </source>
</evidence>
<dbReference type="InterPro" id="IPR044861">
    <property type="entry name" value="IPNS-like_FE2OG_OXY"/>
</dbReference>
<name>A0A370P8T0_ASPPH</name>
<dbReference type="PANTHER" id="PTHR47990">
    <property type="entry name" value="2-OXOGLUTARATE (2OG) AND FE(II)-DEPENDENT OXYGENASE SUPERFAMILY PROTEIN-RELATED"/>
    <property type="match status" value="1"/>
</dbReference>
<dbReference type="GO" id="GO:0046872">
    <property type="term" value="F:metal ion binding"/>
    <property type="evidence" value="ECO:0007669"/>
    <property type="project" value="UniProtKB-KW"/>
</dbReference>
<dbReference type="Gene3D" id="2.60.120.330">
    <property type="entry name" value="B-lactam Antibiotic, Isopenicillin N Synthase, Chain"/>
    <property type="match status" value="1"/>
</dbReference>
<dbReference type="InterPro" id="IPR027443">
    <property type="entry name" value="IPNS-like_sf"/>
</dbReference>
<evidence type="ECO:0000256" key="2">
    <source>
        <dbReference type="RuleBase" id="RU003682"/>
    </source>
</evidence>
<dbReference type="GO" id="GO:0016491">
    <property type="term" value="F:oxidoreductase activity"/>
    <property type="evidence" value="ECO:0007669"/>
    <property type="project" value="UniProtKB-KW"/>
</dbReference>
<keyword evidence="2" id="KW-0479">Metal-binding</keyword>
<accession>A0A370P8T0</accession>
<dbReference type="SUPFAM" id="SSF51197">
    <property type="entry name" value="Clavaminate synthase-like"/>
    <property type="match status" value="1"/>
</dbReference>
<dbReference type="GO" id="GO:0044283">
    <property type="term" value="P:small molecule biosynthetic process"/>
    <property type="evidence" value="ECO:0007669"/>
    <property type="project" value="UniProtKB-ARBA"/>
</dbReference>
<keyword evidence="5" id="KW-1185">Reference proteome</keyword>
<dbReference type="PROSITE" id="PS51471">
    <property type="entry name" value="FE2OG_OXY"/>
    <property type="match status" value="1"/>
</dbReference>
<dbReference type="Pfam" id="PF14226">
    <property type="entry name" value="DIOX_N"/>
    <property type="match status" value="1"/>
</dbReference>
<comment type="similarity">
    <text evidence="1 2">Belongs to the iron/ascorbate-dependent oxidoreductase family.</text>
</comment>
<protein>
    <submittedName>
        <fullName evidence="4">Oxidoreductase</fullName>
    </submittedName>
</protein>
<dbReference type="InterPro" id="IPR026992">
    <property type="entry name" value="DIOX_N"/>
</dbReference>
<reference evidence="4 5" key="1">
    <citation type="submission" date="2018-07" db="EMBL/GenBank/DDBJ databases">
        <title>Section-level genome sequencing of Aspergillus section Nigri to investigate inter- and intra-species variation.</title>
        <authorList>
            <consortium name="DOE Joint Genome Institute"/>
            <person name="Vesth T.C."/>
            <person name="Nybo J.L."/>
            <person name="Theobald S."/>
            <person name="Frisvad J.C."/>
            <person name="Larsen T.O."/>
            <person name="Nielsen K.F."/>
            <person name="Hoof J.B."/>
            <person name="Brandl J."/>
            <person name="Salamov A."/>
            <person name="Riley R."/>
            <person name="Gladden J.M."/>
            <person name="Phatale P."/>
            <person name="Nielsen M.T."/>
            <person name="Lyhne E.K."/>
            <person name="Kogle M.E."/>
            <person name="Strasser K."/>
            <person name="McDonnell E."/>
            <person name="Barry K."/>
            <person name="Clum A."/>
            <person name="Chen C."/>
            <person name="Nolan M."/>
            <person name="Sandor L."/>
            <person name="Kuo A."/>
            <person name="Lipzen A."/>
            <person name="Hainaut M."/>
            <person name="Drula E."/>
            <person name="Tsang A."/>
            <person name="Magnuson J.K."/>
            <person name="Henrissat B."/>
            <person name="Wiebenga A."/>
            <person name="Simmons B.A."/>
            <person name="Makela M.R."/>
            <person name="De vries R.P."/>
            <person name="Grigoriev I.V."/>
            <person name="Mortensen U.H."/>
            <person name="Baker S.E."/>
            <person name="Andersen M.R."/>
        </authorList>
    </citation>
    <scope>NUCLEOTIDE SEQUENCE [LARGE SCALE GENOMIC DNA]</scope>
    <source>
        <strain evidence="4 5">ATCC 13157</strain>
    </source>
</reference>
<dbReference type="InterPro" id="IPR050231">
    <property type="entry name" value="Iron_ascorbate_oxido_reductase"/>
</dbReference>
<keyword evidence="2" id="KW-0408">Iron</keyword>
<evidence type="ECO:0000259" key="3">
    <source>
        <dbReference type="PROSITE" id="PS51471"/>
    </source>
</evidence>
<sequence length="351" mass="38824">MPTARYFAQAPPFPANTPTINLPILTFSQLQSGNPIEAEKLFAACREWGFFLLDLHDSADGRTLLHDAESMFDLDTELFSLDQSTLDQYAYNAPKDLTGYKRMGALKTDDGKLDHMHLYSINQDDILGKRPPRTNAPPIEAHRPQIQAFIRHASSALDVILTTLDKQLGLERDTLSKLGPLDHESETSVRLLCSPPHTSGDAERDRISLGGHTDIGTLTLLFHVIGGLQILPAGLENNMENWRFVQPLPGCALVNIGDTLVEWTGQLLRSSLHRVLAAPGEQAFVPRRSVAYLVRPAKSASMRRIRGGKIPAVAEGEVEEKRSVDEWAAWRSKQIMLGLLKPQTRGGVVDV</sequence>
<organism evidence="4 5">
    <name type="scientific">Aspergillus phoenicis ATCC 13157</name>
    <dbReference type="NCBI Taxonomy" id="1353007"/>
    <lineage>
        <taxon>Eukaryota</taxon>
        <taxon>Fungi</taxon>
        <taxon>Dikarya</taxon>
        <taxon>Ascomycota</taxon>
        <taxon>Pezizomycotina</taxon>
        <taxon>Eurotiomycetes</taxon>
        <taxon>Eurotiomycetidae</taxon>
        <taxon>Eurotiales</taxon>
        <taxon>Aspergillaceae</taxon>
        <taxon>Aspergillus</taxon>
    </lineage>
</organism>
<proteinExistence type="inferred from homology"/>
<dbReference type="InterPro" id="IPR005123">
    <property type="entry name" value="Oxoglu/Fe-dep_dioxygenase_dom"/>
</dbReference>
<gene>
    <name evidence="4" type="ORF">M752DRAFT_76516</name>
</gene>
<evidence type="ECO:0000256" key="1">
    <source>
        <dbReference type="ARBA" id="ARBA00008056"/>
    </source>
</evidence>
<evidence type="ECO:0000313" key="5">
    <source>
        <dbReference type="Proteomes" id="UP000254937"/>
    </source>
</evidence>
<dbReference type="AlphaFoldDB" id="A0A370P8T0"/>
<feature type="domain" description="Fe2OG dioxygenase" evidence="3">
    <location>
        <begin position="185"/>
        <end position="296"/>
    </location>
</feature>